<dbReference type="PANTHER" id="PTHR13009:SF22">
    <property type="entry name" value="LD43819P"/>
    <property type="match status" value="1"/>
</dbReference>
<dbReference type="Pfam" id="PF09229">
    <property type="entry name" value="Aha1_N"/>
    <property type="match status" value="1"/>
</dbReference>
<dbReference type="InterPro" id="IPR015310">
    <property type="entry name" value="AHSA1-like_N"/>
</dbReference>
<dbReference type="Proteomes" id="UP000046393">
    <property type="component" value="Unplaced"/>
</dbReference>
<evidence type="ECO:0000313" key="3">
    <source>
        <dbReference type="Proteomes" id="UP000046393"/>
    </source>
</evidence>
<dbReference type="InterPro" id="IPR023393">
    <property type="entry name" value="START-like_dom_sf"/>
</dbReference>
<dbReference type="SUPFAM" id="SSF103111">
    <property type="entry name" value="Activator of Hsp90 ATPase, Aha1"/>
    <property type="match status" value="1"/>
</dbReference>
<keyword evidence="3" id="KW-1185">Reference proteome</keyword>
<dbReference type="PANTHER" id="PTHR13009">
    <property type="entry name" value="HEAT SHOCK PROTEIN 90 HSP90 CO-CHAPERONE AHA-1"/>
    <property type="match status" value="1"/>
</dbReference>
<comment type="similarity">
    <text evidence="1">Belongs to the AHA1 family.</text>
</comment>
<feature type="domain" description="Activator of Hsp90 ATPase AHSA1-like N-terminal" evidence="2">
    <location>
        <begin position="29"/>
        <end position="163"/>
    </location>
</feature>
<evidence type="ECO:0000313" key="4">
    <source>
        <dbReference type="WBParaSite" id="SMUV_0000652401-mRNA-1"/>
    </source>
</evidence>
<dbReference type="Pfam" id="PF08327">
    <property type="entry name" value="AHSA1"/>
    <property type="match status" value="1"/>
</dbReference>
<evidence type="ECO:0000256" key="1">
    <source>
        <dbReference type="ARBA" id="ARBA00006817"/>
    </source>
</evidence>
<protein>
    <submittedName>
        <fullName evidence="4">Aha1_N domain-containing protein</fullName>
    </submittedName>
</protein>
<dbReference type="InterPro" id="IPR013538">
    <property type="entry name" value="ASHA1/2-like_C"/>
</dbReference>
<organism evidence="3 4">
    <name type="scientific">Syphacia muris</name>
    <dbReference type="NCBI Taxonomy" id="451379"/>
    <lineage>
        <taxon>Eukaryota</taxon>
        <taxon>Metazoa</taxon>
        <taxon>Ecdysozoa</taxon>
        <taxon>Nematoda</taxon>
        <taxon>Chromadorea</taxon>
        <taxon>Rhabditida</taxon>
        <taxon>Spirurina</taxon>
        <taxon>Oxyuridomorpha</taxon>
        <taxon>Oxyuroidea</taxon>
        <taxon>Oxyuridae</taxon>
        <taxon>Syphacia</taxon>
    </lineage>
</organism>
<name>A0A0N5APF0_9BILA</name>
<proteinExistence type="inferred from homology"/>
<dbReference type="CDD" id="cd08892">
    <property type="entry name" value="SRPBCC_Aha1"/>
    <property type="match status" value="1"/>
</dbReference>
<dbReference type="SUPFAM" id="SSF55961">
    <property type="entry name" value="Bet v1-like"/>
    <property type="match status" value="1"/>
</dbReference>
<dbReference type="SMART" id="SM01000">
    <property type="entry name" value="Aha1_N"/>
    <property type="match status" value="1"/>
</dbReference>
<sequence>MAKWGEGDPRWIVEERPDAVNVNNWHWTEKNATPWSKQRLNELLTNQKVEDGAIVATFTKIRKIEGEATANNRKAKLIFLFEWIIELEFETRVAGSSVTYEGYVEIPNLSDENEANEIQVDLHIEKSGPKEIEVRHFFKTHVTSFIRKQIEIYLRELKEEFSKGLILPTDKTRPQVIVKGKTNIGNSKVNKKIFQDHVEPSNSSMPGDASPSPVGAVESFTITENYKVQPDNLWEVFTNPEFIKKWSNSGVKFDLRVGGEFSLFNDMVSGRFLRVELNKELETAWRLKKYPLGHYANIRFIFKDEKDSTELTLIASDVPALLKDETENGLRHFYLESISHTFGFGARIF</sequence>
<reference evidence="4" key="1">
    <citation type="submission" date="2017-02" db="UniProtKB">
        <authorList>
            <consortium name="WormBaseParasite"/>
        </authorList>
    </citation>
    <scope>IDENTIFICATION</scope>
</reference>
<dbReference type="GO" id="GO:0005829">
    <property type="term" value="C:cytosol"/>
    <property type="evidence" value="ECO:0007669"/>
    <property type="project" value="TreeGrafter"/>
</dbReference>
<dbReference type="Gene3D" id="3.30.530.20">
    <property type="match status" value="1"/>
</dbReference>
<dbReference type="GO" id="GO:0006457">
    <property type="term" value="P:protein folding"/>
    <property type="evidence" value="ECO:0007669"/>
    <property type="project" value="TreeGrafter"/>
</dbReference>
<accession>A0A0N5APF0</accession>
<dbReference type="InterPro" id="IPR036338">
    <property type="entry name" value="Aha1"/>
</dbReference>
<dbReference type="STRING" id="451379.A0A0N5APF0"/>
<dbReference type="AlphaFoldDB" id="A0A0N5APF0"/>
<dbReference type="Gene3D" id="3.15.10.20">
    <property type="entry name" value="Activator of Hsp90 ATPase Aha1, N-terminal domain"/>
    <property type="match status" value="1"/>
</dbReference>
<dbReference type="GO" id="GO:0051087">
    <property type="term" value="F:protein-folding chaperone binding"/>
    <property type="evidence" value="ECO:0007669"/>
    <property type="project" value="InterPro"/>
</dbReference>
<dbReference type="GO" id="GO:0001671">
    <property type="term" value="F:ATPase activator activity"/>
    <property type="evidence" value="ECO:0007669"/>
    <property type="project" value="InterPro"/>
</dbReference>
<dbReference type="WBParaSite" id="SMUV_0000652401-mRNA-1">
    <property type="protein sequence ID" value="SMUV_0000652401-mRNA-1"/>
    <property type="gene ID" value="SMUV_0000652401"/>
</dbReference>
<evidence type="ECO:0000259" key="2">
    <source>
        <dbReference type="SMART" id="SM01000"/>
    </source>
</evidence>